<comment type="catalytic activity">
    <reaction evidence="1 14">
        <text>Hydrolyzes free adenine bases from 7,8-dihydro-8-oxoguanine:adenine mismatched double-stranded DNA, leaving an apurinic site.</text>
        <dbReference type="EC" id="3.2.2.31"/>
    </reaction>
</comment>
<evidence type="ECO:0000256" key="7">
    <source>
        <dbReference type="ARBA" id="ARBA00022723"/>
    </source>
</evidence>
<accession>A0A2G1VSM1</accession>
<evidence type="ECO:0000256" key="11">
    <source>
        <dbReference type="ARBA" id="ARBA00023014"/>
    </source>
</evidence>
<dbReference type="SMART" id="SM00478">
    <property type="entry name" value="ENDO3c"/>
    <property type="match status" value="1"/>
</dbReference>
<dbReference type="InterPro" id="IPR029119">
    <property type="entry name" value="MutY_C"/>
</dbReference>
<dbReference type="GO" id="GO:0046872">
    <property type="term" value="F:metal ion binding"/>
    <property type="evidence" value="ECO:0007669"/>
    <property type="project" value="UniProtKB-UniRule"/>
</dbReference>
<reference evidence="16 17" key="1">
    <citation type="submission" date="2017-08" db="EMBL/GenBank/DDBJ databases">
        <title>The whole genome shortgun sequences of strain Leeuwenhoekiella nanhaiensis G18 from the South China Sea.</title>
        <authorList>
            <person name="Liu Q."/>
        </authorList>
    </citation>
    <scope>NUCLEOTIDE SEQUENCE [LARGE SCALE GENOMIC DNA]</scope>
    <source>
        <strain evidence="16 17">G18</strain>
    </source>
</reference>
<dbReference type="InterPro" id="IPR005760">
    <property type="entry name" value="A/G_AdeGlyc_MutY"/>
</dbReference>
<evidence type="ECO:0000256" key="5">
    <source>
        <dbReference type="ARBA" id="ARBA00022023"/>
    </source>
</evidence>
<evidence type="ECO:0000256" key="12">
    <source>
        <dbReference type="ARBA" id="ARBA00023204"/>
    </source>
</evidence>
<evidence type="ECO:0000256" key="9">
    <source>
        <dbReference type="ARBA" id="ARBA00022801"/>
    </source>
</evidence>
<comment type="function">
    <text evidence="2">Adenine glycosylase active on G-A mispairs. MutY also corrects error-prone DNA synthesis past GO lesions which are due to the oxidatively damaged form of guanine: 7,8-dihydro-8-oxoguanine (8-oxo-dGTP).</text>
</comment>
<keyword evidence="7" id="KW-0479">Metal-binding</keyword>
<dbReference type="RefSeq" id="WP_099645596.1">
    <property type="nucleotide sequence ID" value="NZ_KZ319289.1"/>
</dbReference>
<dbReference type="Pfam" id="PF14815">
    <property type="entry name" value="NUDIX_4"/>
    <property type="match status" value="1"/>
</dbReference>
<evidence type="ECO:0000256" key="14">
    <source>
        <dbReference type="RuleBase" id="RU365096"/>
    </source>
</evidence>
<keyword evidence="10 14" id="KW-0408">Iron</keyword>
<feature type="domain" description="HhH-GPD" evidence="15">
    <location>
        <begin position="36"/>
        <end position="187"/>
    </location>
</feature>
<keyword evidence="11" id="KW-0411">Iron-sulfur</keyword>
<dbReference type="GO" id="GO:0035485">
    <property type="term" value="F:adenine/guanine mispair binding"/>
    <property type="evidence" value="ECO:0007669"/>
    <property type="project" value="TreeGrafter"/>
</dbReference>
<evidence type="ECO:0000256" key="13">
    <source>
        <dbReference type="ARBA" id="ARBA00023295"/>
    </source>
</evidence>
<comment type="caution">
    <text evidence="16">The sequence shown here is derived from an EMBL/GenBank/DDBJ whole genome shotgun (WGS) entry which is preliminary data.</text>
</comment>
<dbReference type="EC" id="3.2.2.31" evidence="4 14"/>
<dbReference type="InterPro" id="IPR000445">
    <property type="entry name" value="HhH_motif"/>
</dbReference>
<evidence type="ECO:0000256" key="6">
    <source>
        <dbReference type="ARBA" id="ARBA00022485"/>
    </source>
</evidence>
<sequence length="361" mass="41567">MFNFSKKLIDWYLQNKRELPWRKTQDPYRIWLSEIILQQTRVEQGMPYYFKFVEAYPDIKALANAPEDDVLKLWQGLGYYSRARNLHATAKKVAFDFNSEFPNTYAEIKKLKGIGDYTASAIASICFDEAEAVVDGNVYRVLSRVFGIDTPIDSTPGKKEFKALAQQLIDPKDPATFNQAVMEFGATQCKPKNPYCLHCPFQQDCAAYASGKINELPVKQGKTKVRDRYFNYLIVLGPSGETILSQRDKKGIWRGLFEFPLLETEKPLKESRFRESLKNLKLPGVSSAVLVDDLDVESLVALTPEAIIHKLSHQKLHVHFWLLKIKDVSGLQTSSFEVFETYAVPRVIDRFMEDFDYKRYL</sequence>
<organism evidence="16 17">
    <name type="scientific">Leeuwenhoekiella nanhaiensis</name>
    <dbReference type="NCBI Taxonomy" id="1655491"/>
    <lineage>
        <taxon>Bacteria</taxon>
        <taxon>Pseudomonadati</taxon>
        <taxon>Bacteroidota</taxon>
        <taxon>Flavobacteriia</taxon>
        <taxon>Flavobacteriales</taxon>
        <taxon>Flavobacteriaceae</taxon>
        <taxon>Leeuwenhoekiella</taxon>
    </lineage>
</organism>
<dbReference type="Gene3D" id="1.10.1670.10">
    <property type="entry name" value="Helix-hairpin-Helix base-excision DNA repair enzymes (C-terminal)"/>
    <property type="match status" value="1"/>
</dbReference>
<dbReference type="NCBIfam" id="TIGR01084">
    <property type="entry name" value="mutY"/>
    <property type="match status" value="1"/>
</dbReference>
<dbReference type="OrthoDB" id="9802365at2"/>
<comment type="similarity">
    <text evidence="3 14">Belongs to the Nth/MutY family.</text>
</comment>
<dbReference type="PANTHER" id="PTHR42944">
    <property type="entry name" value="ADENINE DNA GLYCOSYLASE"/>
    <property type="match status" value="1"/>
</dbReference>
<evidence type="ECO:0000256" key="1">
    <source>
        <dbReference type="ARBA" id="ARBA00000843"/>
    </source>
</evidence>
<dbReference type="InterPro" id="IPR011257">
    <property type="entry name" value="DNA_glycosylase"/>
</dbReference>
<dbReference type="InterPro" id="IPR023170">
    <property type="entry name" value="HhH_base_excis_C"/>
</dbReference>
<dbReference type="Pfam" id="PF00633">
    <property type="entry name" value="HHH"/>
    <property type="match status" value="1"/>
</dbReference>
<dbReference type="GO" id="GO:0034039">
    <property type="term" value="F:8-oxo-7,8-dihydroguanine DNA N-glycosylase activity"/>
    <property type="evidence" value="ECO:0007669"/>
    <property type="project" value="TreeGrafter"/>
</dbReference>
<evidence type="ECO:0000256" key="10">
    <source>
        <dbReference type="ARBA" id="ARBA00023004"/>
    </source>
</evidence>
<name>A0A2G1VSM1_9FLAO</name>
<protein>
    <recommendedName>
        <fullName evidence="5 14">Adenine DNA glycosylase</fullName>
        <ecNumber evidence="4 14">3.2.2.31</ecNumber>
    </recommendedName>
</protein>
<dbReference type="GO" id="GO:0006284">
    <property type="term" value="P:base-excision repair"/>
    <property type="evidence" value="ECO:0007669"/>
    <property type="project" value="UniProtKB-UniRule"/>
</dbReference>
<keyword evidence="8 14" id="KW-0227">DNA damage</keyword>
<dbReference type="SUPFAM" id="SSF48150">
    <property type="entry name" value="DNA-glycosylase"/>
    <property type="match status" value="1"/>
</dbReference>
<dbReference type="CDD" id="cd03431">
    <property type="entry name" value="NUDIX_DNA_Glycosylase_C-MutY"/>
    <property type="match status" value="1"/>
</dbReference>
<comment type="cofactor">
    <cofactor evidence="14">
        <name>[4Fe-4S] cluster</name>
        <dbReference type="ChEBI" id="CHEBI:49883"/>
    </cofactor>
    <text evidence="14">Binds 1 [4Fe-4S] cluster.</text>
</comment>
<evidence type="ECO:0000256" key="3">
    <source>
        <dbReference type="ARBA" id="ARBA00008343"/>
    </source>
</evidence>
<dbReference type="SUPFAM" id="SSF55811">
    <property type="entry name" value="Nudix"/>
    <property type="match status" value="1"/>
</dbReference>
<evidence type="ECO:0000256" key="2">
    <source>
        <dbReference type="ARBA" id="ARBA00002933"/>
    </source>
</evidence>
<dbReference type="Gene3D" id="3.90.79.10">
    <property type="entry name" value="Nucleoside Triphosphate Pyrophosphohydrolase"/>
    <property type="match status" value="1"/>
</dbReference>
<keyword evidence="12" id="KW-0234">DNA repair</keyword>
<dbReference type="Pfam" id="PF00730">
    <property type="entry name" value="HhH-GPD"/>
    <property type="match status" value="1"/>
</dbReference>
<dbReference type="EMBL" id="NQXA01000003">
    <property type="protein sequence ID" value="PHQ29756.1"/>
    <property type="molecule type" value="Genomic_DNA"/>
</dbReference>
<dbReference type="InterPro" id="IPR015797">
    <property type="entry name" value="NUDIX_hydrolase-like_dom_sf"/>
</dbReference>
<evidence type="ECO:0000313" key="16">
    <source>
        <dbReference type="EMBL" id="PHQ29756.1"/>
    </source>
</evidence>
<dbReference type="PANTHER" id="PTHR42944:SF1">
    <property type="entry name" value="ADENINE DNA GLYCOSYLASE"/>
    <property type="match status" value="1"/>
</dbReference>
<dbReference type="InterPro" id="IPR044298">
    <property type="entry name" value="MIG/MutY"/>
</dbReference>
<keyword evidence="17" id="KW-1185">Reference proteome</keyword>
<keyword evidence="13 14" id="KW-0326">Glycosidase</keyword>
<dbReference type="InterPro" id="IPR003265">
    <property type="entry name" value="HhH-GPD_domain"/>
</dbReference>
<dbReference type="Proteomes" id="UP000229433">
    <property type="component" value="Unassembled WGS sequence"/>
</dbReference>
<dbReference type="GO" id="GO:0032357">
    <property type="term" value="F:oxidized purine DNA binding"/>
    <property type="evidence" value="ECO:0007669"/>
    <property type="project" value="TreeGrafter"/>
</dbReference>
<dbReference type="Gene3D" id="1.10.340.30">
    <property type="entry name" value="Hypothetical protein, domain 2"/>
    <property type="match status" value="1"/>
</dbReference>
<proteinExistence type="inferred from homology"/>
<dbReference type="GO" id="GO:0006298">
    <property type="term" value="P:mismatch repair"/>
    <property type="evidence" value="ECO:0007669"/>
    <property type="project" value="TreeGrafter"/>
</dbReference>
<evidence type="ECO:0000259" key="15">
    <source>
        <dbReference type="SMART" id="SM00478"/>
    </source>
</evidence>
<evidence type="ECO:0000256" key="4">
    <source>
        <dbReference type="ARBA" id="ARBA00012045"/>
    </source>
</evidence>
<gene>
    <name evidence="16" type="primary">mutY</name>
    <name evidence="16" type="ORF">CJ305_07215</name>
</gene>
<dbReference type="CDD" id="cd00056">
    <property type="entry name" value="ENDO3c"/>
    <property type="match status" value="1"/>
</dbReference>
<dbReference type="GO" id="GO:0000701">
    <property type="term" value="F:purine-specific mismatch base pair DNA N-glycosylase activity"/>
    <property type="evidence" value="ECO:0007669"/>
    <property type="project" value="UniProtKB-EC"/>
</dbReference>
<dbReference type="AlphaFoldDB" id="A0A2G1VSM1"/>
<keyword evidence="6" id="KW-0004">4Fe-4S</keyword>
<evidence type="ECO:0000313" key="17">
    <source>
        <dbReference type="Proteomes" id="UP000229433"/>
    </source>
</evidence>
<keyword evidence="9" id="KW-0378">Hydrolase</keyword>
<evidence type="ECO:0000256" key="8">
    <source>
        <dbReference type="ARBA" id="ARBA00022763"/>
    </source>
</evidence>
<dbReference type="GO" id="GO:0051539">
    <property type="term" value="F:4 iron, 4 sulfur cluster binding"/>
    <property type="evidence" value="ECO:0007669"/>
    <property type="project" value="UniProtKB-UniRule"/>
</dbReference>
<dbReference type="FunFam" id="1.10.340.30:FF:000002">
    <property type="entry name" value="Adenine DNA glycosylase"/>
    <property type="match status" value="1"/>
</dbReference>